<sequence length="106" mass="12330">MVPPRPAPRHQRGHMGSGWHPGSLLGMCQPVSMDDLAAHQRRSGEERHLVQPIHRPSQFTLSENEGRKPVEKRQHATQTPSPRRSWTRWLGEKRVFDLEYEYTEQA</sequence>
<evidence type="ECO:0000256" key="1">
    <source>
        <dbReference type="SAM" id="MobiDB-lite"/>
    </source>
</evidence>
<feature type="compositionally biased region" description="Basic and acidic residues" evidence="1">
    <location>
        <begin position="64"/>
        <end position="74"/>
    </location>
</feature>
<protein>
    <submittedName>
        <fullName evidence="2">Uncharacterized protein</fullName>
    </submittedName>
</protein>
<organism evidence="2 3">
    <name type="scientific">Hemibagrus wyckioides</name>
    <dbReference type="NCBI Taxonomy" id="337641"/>
    <lineage>
        <taxon>Eukaryota</taxon>
        <taxon>Metazoa</taxon>
        <taxon>Chordata</taxon>
        <taxon>Craniata</taxon>
        <taxon>Vertebrata</taxon>
        <taxon>Euteleostomi</taxon>
        <taxon>Actinopterygii</taxon>
        <taxon>Neopterygii</taxon>
        <taxon>Teleostei</taxon>
        <taxon>Ostariophysi</taxon>
        <taxon>Siluriformes</taxon>
        <taxon>Bagridae</taxon>
        <taxon>Hemibagrus</taxon>
    </lineage>
</organism>
<accession>A0A9D3STS7</accession>
<dbReference type="AlphaFoldDB" id="A0A9D3STS7"/>
<name>A0A9D3STS7_9TELE</name>
<comment type="caution">
    <text evidence="2">The sequence shown here is derived from an EMBL/GenBank/DDBJ whole genome shotgun (WGS) entry which is preliminary data.</text>
</comment>
<proteinExistence type="predicted"/>
<feature type="compositionally biased region" description="Basic and acidic residues" evidence="1">
    <location>
        <begin position="39"/>
        <end position="49"/>
    </location>
</feature>
<feature type="region of interest" description="Disordered" evidence="1">
    <location>
        <begin position="39"/>
        <end position="87"/>
    </location>
</feature>
<keyword evidence="3" id="KW-1185">Reference proteome</keyword>
<dbReference type="Proteomes" id="UP000824219">
    <property type="component" value="Linkage Group LG02"/>
</dbReference>
<evidence type="ECO:0000313" key="2">
    <source>
        <dbReference type="EMBL" id="KAG7334730.1"/>
    </source>
</evidence>
<dbReference type="EMBL" id="JAHKSW010000002">
    <property type="protein sequence ID" value="KAG7334730.1"/>
    <property type="molecule type" value="Genomic_DNA"/>
</dbReference>
<gene>
    <name evidence="2" type="ORF">KOW79_001326</name>
</gene>
<reference evidence="2 3" key="1">
    <citation type="submission" date="2021-06" db="EMBL/GenBank/DDBJ databases">
        <title>Chromosome-level genome assembly of the red-tail catfish (Hemibagrus wyckioides).</title>
        <authorList>
            <person name="Shao F."/>
        </authorList>
    </citation>
    <scope>NUCLEOTIDE SEQUENCE [LARGE SCALE GENOMIC DNA]</scope>
    <source>
        <strain evidence="2">EC202008001</strain>
        <tissue evidence="2">Blood</tissue>
    </source>
</reference>
<feature type="region of interest" description="Disordered" evidence="1">
    <location>
        <begin position="1"/>
        <end position="23"/>
    </location>
</feature>
<evidence type="ECO:0000313" key="3">
    <source>
        <dbReference type="Proteomes" id="UP000824219"/>
    </source>
</evidence>